<name>A0A8H3UFH2_VENIN</name>
<evidence type="ECO:0000259" key="1">
    <source>
        <dbReference type="Pfam" id="PF23868"/>
    </source>
</evidence>
<comment type="caution">
    <text evidence="3">The sequence shown here is derived from an EMBL/GenBank/DDBJ whole genome shotgun (WGS) entry which is preliminary data.</text>
</comment>
<evidence type="ECO:0000313" key="2">
    <source>
        <dbReference type="EMBL" id="KAE9967655.1"/>
    </source>
</evidence>
<dbReference type="PANTHER" id="PTHR38644:SF1">
    <property type="entry name" value="EXPRESSED PROTEIN"/>
    <property type="match status" value="1"/>
</dbReference>
<organism evidence="3 5">
    <name type="scientific">Venturia inaequalis</name>
    <name type="common">Apple scab fungus</name>
    <dbReference type="NCBI Taxonomy" id="5025"/>
    <lineage>
        <taxon>Eukaryota</taxon>
        <taxon>Fungi</taxon>
        <taxon>Dikarya</taxon>
        <taxon>Ascomycota</taxon>
        <taxon>Pezizomycotina</taxon>
        <taxon>Dothideomycetes</taxon>
        <taxon>Pleosporomycetidae</taxon>
        <taxon>Venturiales</taxon>
        <taxon>Venturiaceae</taxon>
        <taxon>Venturia</taxon>
    </lineage>
</organism>
<dbReference type="Proteomes" id="UP000490939">
    <property type="component" value="Unassembled WGS sequence"/>
</dbReference>
<dbReference type="EMBL" id="WNWR01000781">
    <property type="protein sequence ID" value="KAE9969310.1"/>
    <property type="molecule type" value="Genomic_DNA"/>
</dbReference>
<dbReference type="Proteomes" id="UP000433883">
    <property type="component" value="Unassembled WGS sequence"/>
</dbReference>
<dbReference type="EMBL" id="WNWQ01000401">
    <property type="protein sequence ID" value="KAE9968670.1"/>
    <property type="molecule type" value="Genomic_DNA"/>
</dbReference>
<evidence type="ECO:0000313" key="6">
    <source>
        <dbReference type="Proteomes" id="UP000447873"/>
    </source>
</evidence>
<dbReference type="InterPro" id="IPR056196">
    <property type="entry name" value="Mmc1_C"/>
</dbReference>
<evidence type="ECO:0000313" key="7">
    <source>
        <dbReference type="Proteomes" id="UP000490939"/>
    </source>
</evidence>
<dbReference type="AlphaFoldDB" id="A0A8H3UFH2"/>
<dbReference type="Pfam" id="PF23868">
    <property type="entry name" value="Mmc1_C"/>
    <property type="match status" value="1"/>
</dbReference>
<dbReference type="EMBL" id="WNWS01000445">
    <property type="protein sequence ID" value="KAE9967655.1"/>
    <property type="molecule type" value="Genomic_DNA"/>
</dbReference>
<reference evidence="3 5" key="1">
    <citation type="submission" date="2019-11" db="EMBL/GenBank/DDBJ databases">
        <title>Venturia inaequalis Genome Resource.</title>
        <authorList>
            <person name="Lichtner F.J."/>
        </authorList>
    </citation>
    <scope>NUCLEOTIDE SEQUENCE [LARGE SCALE GENOMIC DNA]</scope>
    <source>
        <strain evidence="2 6">120213</strain>
        <strain evidence="3">Bline_iso_100314</strain>
        <strain evidence="4 7">DMI_063113</strain>
    </source>
</reference>
<keyword evidence="7" id="KW-1185">Reference proteome</keyword>
<gene>
    <name evidence="3" type="ORF">BLS_005760</name>
    <name evidence="4" type="ORF">EG327_010697</name>
    <name evidence="2" type="ORF">EG328_008059</name>
</gene>
<feature type="domain" description="Mmc1 C-terminal" evidence="1">
    <location>
        <begin position="390"/>
        <end position="611"/>
    </location>
</feature>
<dbReference type="Proteomes" id="UP000447873">
    <property type="component" value="Unassembled WGS sequence"/>
</dbReference>
<protein>
    <recommendedName>
        <fullName evidence="1">Mmc1 C-terminal domain-containing protein</fullName>
    </recommendedName>
</protein>
<accession>A0A8H3UFH2</accession>
<proteinExistence type="predicted"/>
<dbReference type="PANTHER" id="PTHR38644">
    <property type="entry name" value="EXPRESSED PROTEIN"/>
    <property type="match status" value="1"/>
</dbReference>
<evidence type="ECO:0000313" key="4">
    <source>
        <dbReference type="EMBL" id="KAE9969310.1"/>
    </source>
</evidence>
<evidence type="ECO:0000313" key="5">
    <source>
        <dbReference type="Proteomes" id="UP000433883"/>
    </source>
</evidence>
<evidence type="ECO:0000313" key="3">
    <source>
        <dbReference type="EMBL" id="KAE9968670.1"/>
    </source>
</evidence>
<dbReference type="Pfam" id="PF23867">
    <property type="entry name" value="Mmc1_N"/>
    <property type="match status" value="1"/>
</dbReference>
<sequence length="666" mass="73104">MPPRLPRVALPSSTTSIVPGYLRFQFTCSLCTLSRSIARHNLRTRISYLQSLRQRRHASSITPATTINAPSEVPIEKRELYNALERVKTHAGNFVGLSRLGLALRSLEAPGAGGVVRVAILAARGNEGAAMRLARLLLADPLGKVESWEVDLSDPKSAEGASGKGLLIKYGDETIKPLSNPLLWTLPVPSRVLKKHNIEILISSLQFGAVPTGEQNRVQNAVLVPTLETPTSASGRYMNVTYPVHKTLLLGEGLKSLIDYGQFTAGQELPKDLCRLAISLSNSAFYTKPSEISPVDLEIGEKSLEKIRESIENATIWEEGWFRAGIPDLSAWLLESSATEKDIALRPAIINLIESVLKDTEEQIISSELEATQSATTATVPQTVRAEITKVIEQWSEASHGELRDRLDMAFASKHWRRLKWYKLFWRSDDVAMITSDILERRWLVEAEKGAIFLAGRIEGAGLLTDEQLQVNSLNTLPLAPQVEPEEKDPFALRLSDLVRPDIHAADDGAALPPAIQTPWPKTIPLTRHAFATRTIPSLEALAQKLVLQTTSTTAISAGISVFAYISTASTSLFEAGAVFAFGTVLGLWRMQGKWQDAMKFWEGEVREEGRKAVRGTEEGVRVCVVEGGRGVVDEVGVEDRKVAREAVEHAKGALEELKRKDGADV</sequence>